<evidence type="ECO:0000313" key="1">
    <source>
        <dbReference type="EMBL" id="KRZ57750.1"/>
    </source>
</evidence>
<keyword evidence="2" id="KW-1185">Reference proteome</keyword>
<dbReference type="PANTHER" id="PTHR47331:SF1">
    <property type="entry name" value="GAG-LIKE PROTEIN"/>
    <property type="match status" value="1"/>
</dbReference>
<dbReference type="AlphaFoldDB" id="A0A0V1LE04"/>
<proteinExistence type="predicted"/>
<name>A0A0V1LE04_9BILA</name>
<accession>A0A0V1LE04</accession>
<reference evidence="1 2" key="1">
    <citation type="submission" date="2015-05" db="EMBL/GenBank/DDBJ databases">
        <title>Evolution of Trichinella species and genotypes.</title>
        <authorList>
            <person name="Korhonen P.K."/>
            <person name="Edoardo P."/>
            <person name="Giuseppe L.R."/>
            <person name="Gasser R.B."/>
        </authorList>
    </citation>
    <scope>NUCLEOTIDE SEQUENCE [LARGE SCALE GENOMIC DNA]</scope>
    <source>
        <strain evidence="1">ISS10</strain>
    </source>
</reference>
<protein>
    <submittedName>
        <fullName evidence="1">Uncharacterized protein</fullName>
    </submittedName>
</protein>
<dbReference type="OrthoDB" id="8019190at2759"/>
<dbReference type="Proteomes" id="UP000054721">
    <property type="component" value="Unassembled WGS sequence"/>
</dbReference>
<sequence length="90" mass="10441">MLCGLNPLLDEFRFLRIGGRLGRAQLEEETKFPALLLRKGMIVDSLIRREHNRQLLAGVAQTLAKIEVFAVLRERFWILRGRSAVKRVLR</sequence>
<feature type="non-terminal residue" evidence="1">
    <location>
        <position position="90"/>
    </location>
</feature>
<dbReference type="PANTHER" id="PTHR47331">
    <property type="entry name" value="PHD-TYPE DOMAIN-CONTAINING PROTEIN"/>
    <property type="match status" value="1"/>
</dbReference>
<dbReference type="EMBL" id="JYDW01000069">
    <property type="protein sequence ID" value="KRZ57750.1"/>
    <property type="molecule type" value="Genomic_DNA"/>
</dbReference>
<evidence type="ECO:0000313" key="2">
    <source>
        <dbReference type="Proteomes" id="UP000054721"/>
    </source>
</evidence>
<organism evidence="1 2">
    <name type="scientific">Trichinella nativa</name>
    <dbReference type="NCBI Taxonomy" id="6335"/>
    <lineage>
        <taxon>Eukaryota</taxon>
        <taxon>Metazoa</taxon>
        <taxon>Ecdysozoa</taxon>
        <taxon>Nematoda</taxon>
        <taxon>Enoplea</taxon>
        <taxon>Dorylaimia</taxon>
        <taxon>Trichinellida</taxon>
        <taxon>Trichinellidae</taxon>
        <taxon>Trichinella</taxon>
    </lineage>
</organism>
<gene>
    <name evidence="1" type="ORF">T02_6806</name>
</gene>
<comment type="caution">
    <text evidence="1">The sequence shown here is derived from an EMBL/GenBank/DDBJ whole genome shotgun (WGS) entry which is preliminary data.</text>
</comment>